<dbReference type="AlphaFoldDB" id="A0A7R9L073"/>
<keyword evidence="9" id="KW-1185">Reference proteome</keyword>
<sequence>EDNDSESEEYRPDLDDDMNNELNDSQNGSELNIKTNYKRKHKSKSHLETLLKCPPIECPKELSEEINGESIDSQRVSELNTKTNGKREDKSAKSEDNGSETEEYGSGLSDNEMDDKYGIEWIAGNPLRKSLNGKYVCEYRGCGKQFKNPTGLLGHAFNHLNAKAKKSFVFKRRSDGQYVCLIDGCNKVFTRSGHLRGHQILHFKQRKCPQTGCPFTAITLPALNQHVKTHPKPYACDTCGLKYKSKKLLTQHKRIHNDALKYRCDWPDCGRLFAQKYQLRDHINTHTGAVHHPCEWPGCGHTYTNVTSLFVHVKRVHKGLADYRCHWPECDYKTTNGIRLNNHIHRQHEDLQSIGCQTSDEFINEELIQREDNTRHETQDNREKTSAEEVVDSEDNESNAGIDCVTDEEIGVGNDSDDNEDNNPMNEDLNNKTNELNDNLNDNQRGIELNPILYYNNTRKRKYTLNESDMSDNSDDETMAGIRTTRGSHGEYVCGFKDCGDSFTDHSLLAMHVFSHCDPRLKKSMRFKRRPDGQYLCCKRGCDAIRDDIVALRMHQMSHFEHFLIETCGPNALTRYRTALNDGTIHSQSGSESNNKSNNNSNGGEDNEDNNNHTNEASVMKRSDLNATTDNTHKLNGKRKYTSMYSEVNDNESEEYGRDMSDNSGDEWMAGIRITRGSDRKYVCGFKGCGKSFTDHSVLAIHVFNHLDASIKKSLVFKRRRDGKCCKQGCDAIHKDVGALRVHQMARMEQHLIETYGPNALTNKSILGAIHSQRVSELINKINNNSKGGEDNEDNNNHTNEDMNRSELNATTDNTRRPSGKRKYTSMYSELNDSEAQEYGRDMSDNSDDKWMSKN</sequence>
<dbReference type="GO" id="GO:0000981">
    <property type="term" value="F:DNA-binding transcription factor activity, RNA polymerase II-specific"/>
    <property type="evidence" value="ECO:0007669"/>
    <property type="project" value="TreeGrafter"/>
</dbReference>
<feature type="non-terminal residue" evidence="8">
    <location>
        <position position="1"/>
    </location>
</feature>
<feature type="domain" description="C2H2-type" evidence="7">
    <location>
        <begin position="262"/>
        <end position="291"/>
    </location>
</feature>
<dbReference type="OrthoDB" id="6508709at2759"/>
<feature type="domain" description="C2H2-type" evidence="7">
    <location>
        <begin position="234"/>
        <end position="261"/>
    </location>
</feature>
<evidence type="ECO:0000256" key="5">
    <source>
        <dbReference type="PROSITE-ProRule" id="PRU00042"/>
    </source>
</evidence>
<evidence type="ECO:0000256" key="4">
    <source>
        <dbReference type="ARBA" id="ARBA00022833"/>
    </source>
</evidence>
<proteinExistence type="predicted"/>
<feature type="compositionally biased region" description="Low complexity" evidence="6">
    <location>
        <begin position="589"/>
        <end position="604"/>
    </location>
</feature>
<feature type="region of interest" description="Disordered" evidence="6">
    <location>
        <begin position="1"/>
        <end position="47"/>
    </location>
</feature>
<keyword evidence="3 5" id="KW-0863">Zinc-finger</keyword>
<feature type="region of interest" description="Disordered" evidence="6">
    <location>
        <begin position="583"/>
        <end position="662"/>
    </location>
</feature>
<dbReference type="SMART" id="SM00355">
    <property type="entry name" value="ZnF_C2H2"/>
    <property type="match status" value="11"/>
</dbReference>
<dbReference type="Proteomes" id="UP000759131">
    <property type="component" value="Unassembled WGS sequence"/>
</dbReference>
<feature type="compositionally biased region" description="Basic and acidic residues" evidence="6">
    <location>
        <begin position="838"/>
        <end position="855"/>
    </location>
</feature>
<dbReference type="PANTHER" id="PTHR19818:SF139">
    <property type="entry name" value="PAIR-RULE PROTEIN ODD-PAIRED"/>
    <property type="match status" value="1"/>
</dbReference>
<gene>
    <name evidence="8" type="ORF">OSB1V03_LOCUS11873</name>
</gene>
<dbReference type="Pfam" id="PF00096">
    <property type="entry name" value="zf-C2H2"/>
    <property type="match status" value="3"/>
</dbReference>
<dbReference type="EMBL" id="CAJPIZ010009502">
    <property type="protein sequence ID" value="CAG2111894.1"/>
    <property type="molecule type" value="Genomic_DNA"/>
</dbReference>
<dbReference type="PROSITE" id="PS00028">
    <property type="entry name" value="ZINC_FINGER_C2H2_1"/>
    <property type="match status" value="7"/>
</dbReference>
<dbReference type="Gene3D" id="3.30.160.60">
    <property type="entry name" value="Classic Zinc Finger"/>
    <property type="match status" value="5"/>
</dbReference>
<feature type="compositionally biased region" description="Polar residues" evidence="6">
    <location>
        <begin position="25"/>
        <end position="35"/>
    </location>
</feature>
<reference evidence="8" key="1">
    <citation type="submission" date="2020-11" db="EMBL/GenBank/DDBJ databases">
        <authorList>
            <person name="Tran Van P."/>
        </authorList>
    </citation>
    <scope>NUCLEOTIDE SEQUENCE</scope>
</reference>
<evidence type="ECO:0000256" key="1">
    <source>
        <dbReference type="ARBA" id="ARBA00022723"/>
    </source>
</evidence>
<feature type="region of interest" description="Disordered" evidence="6">
    <location>
        <begin position="367"/>
        <end position="443"/>
    </location>
</feature>
<organism evidence="8">
    <name type="scientific">Medioppia subpectinata</name>
    <dbReference type="NCBI Taxonomy" id="1979941"/>
    <lineage>
        <taxon>Eukaryota</taxon>
        <taxon>Metazoa</taxon>
        <taxon>Ecdysozoa</taxon>
        <taxon>Arthropoda</taxon>
        <taxon>Chelicerata</taxon>
        <taxon>Arachnida</taxon>
        <taxon>Acari</taxon>
        <taxon>Acariformes</taxon>
        <taxon>Sarcoptiformes</taxon>
        <taxon>Oribatida</taxon>
        <taxon>Brachypylina</taxon>
        <taxon>Oppioidea</taxon>
        <taxon>Oppiidae</taxon>
        <taxon>Medioppia</taxon>
    </lineage>
</organism>
<protein>
    <recommendedName>
        <fullName evidence="7">C2H2-type domain-containing protein</fullName>
    </recommendedName>
</protein>
<dbReference type="PANTHER" id="PTHR19818">
    <property type="entry name" value="ZINC FINGER PROTEIN ZIC AND GLI"/>
    <property type="match status" value="1"/>
</dbReference>
<feature type="compositionally biased region" description="Basic and acidic residues" evidence="6">
    <location>
        <begin position="367"/>
        <end position="387"/>
    </location>
</feature>
<dbReference type="GO" id="GO:0008270">
    <property type="term" value="F:zinc ion binding"/>
    <property type="evidence" value="ECO:0007669"/>
    <property type="project" value="UniProtKB-KW"/>
</dbReference>
<dbReference type="InterPro" id="IPR050329">
    <property type="entry name" value="GLI_C2H2-zinc-finger"/>
</dbReference>
<evidence type="ECO:0000313" key="9">
    <source>
        <dbReference type="Proteomes" id="UP000759131"/>
    </source>
</evidence>
<evidence type="ECO:0000256" key="6">
    <source>
        <dbReference type="SAM" id="MobiDB-lite"/>
    </source>
</evidence>
<dbReference type="GO" id="GO:0000978">
    <property type="term" value="F:RNA polymerase II cis-regulatory region sequence-specific DNA binding"/>
    <property type="evidence" value="ECO:0007669"/>
    <property type="project" value="TreeGrafter"/>
</dbReference>
<feature type="domain" description="C2H2-type" evidence="7">
    <location>
        <begin position="292"/>
        <end position="322"/>
    </location>
</feature>
<feature type="compositionally biased region" description="Basic and acidic residues" evidence="6">
    <location>
        <begin position="795"/>
        <end position="805"/>
    </location>
</feature>
<feature type="compositionally biased region" description="Polar residues" evidence="6">
    <location>
        <begin position="70"/>
        <end position="83"/>
    </location>
</feature>
<feature type="domain" description="C2H2-type" evidence="7">
    <location>
        <begin position="135"/>
        <end position="164"/>
    </location>
</feature>
<feature type="domain" description="C2H2-type" evidence="7">
    <location>
        <begin position="178"/>
        <end position="207"/>
    </location>
</feature>
<keyword evidence="4" id="KW-0862">Zinc</keyword>
<evidence type="ECO:0000313" key="8">
    <source>
        <dbReference type="EMBL" id="CAD7631464.1"/>
    </source>
</evidence>
<dbReference type="InterPro" id="IPR036236">
    <property type="entry name" value="Znf_C2H2_sf"/>
</dbReference>
<evidence type="ECO:0000256" key="3">
    <source>
        <dbReference type="ARBA" id="ARBA00022771"/>
    </source>
</evidence>
<feature type="compositionally biased region" description="Acidic residues" evidence="6">
    <location>
        <begin position="405"/>
        <end position="421"/>
    </location>
</feature>
<keyword evidence="2" id="KW-0677">Repeat</keyword>
<dbReference type="PROSITE" id="PS50157">
    <property type="entry name" value="ZINC_FINGER_C2H2_2"/>
    <property type="match status" value="7"/>
</dbReference>
<dbReference type="SUPFAM" id="SSF57667">
    <property type="entry name" value="beta-beta-alpha zinc fingers"/>
    <property type="match status" value="4"/>
</dbReference>
<feature type="compositionally biased region" description="Low complexity" evidence="6">
    <location>
        <begin position="422"/>
        <end position="443"/>
    </location>
</feature>
<dbReference type="EMBL" id="OC864077">
    <property type="protein sequence ID" value="CAD7631464.1"/>
    <property type="molecule type" value="Genomic_DNA"/>
</dbReference>
<feature type="domain" description="C2H2-type" evidence="7">
    <location>
        <begin position="492"/>
        <end position="521"/>
    </location>
</feature>
<dbReference type="GO" id="GO:0045944">
    <property type="term" value="P:positive regulation of transcription by RNA polymerase II"/>
    <property type="evidence" value="ECO:0007669"/>
    <property type="project" value="UniProtKB-ARBA"/>
</dbReference>
<feature type="region of interest" description="Disordered" evidence="6">
    <location>
        <begin position="64"/>
        <end position="111"/>
    </location>
</feature>
<accession>A0A7R9L073</accession>
<evidence type="ECO:0000256" key="2">
    <source>
        <dbReference type="ARBA" id="ARBA00022737"/>
    </source>
</evidence>
<dbReference type="GO" id="GO:0005634">
    <property type="term" value="C:nucleus"/>
    <property type="evidence" value="ECO:0007669"/>
    <property type="project" value="UniProtKB-ARBA"/>
</dbReference>
<feature type="region of interest" description="Disordered" evidence="6">
    <location>
        <begin position="782"/>
        <end position="855"/>
    </location>
</feature>
<evidence type="ECO:0000259" key="7">
    <source>
        <dbReference type="PROSITE" id="PS50157"/>
    </source>
</evidence>
<feature type="compositionally biased region" description="Basic and acidic residues" evidence="6">
    <location>
        <begin position="85"/>
        <end position="96"/>
    </location>
</feature>
<dbReference type="InterPro" id="IPR013087">
    <property type="entry name" value="Znf_C2H2_type"/>
</dbReference>
<feature type="domain" description="C2H2-type" evidence="7">
    <location>
        <begin position="682"/>
        <end position="706"/>
    </location>
</feature>
<name>A0A7R9L073_9ACAR</name>
<keyword evidence="1" id="KW-0479">Metal-binding</keyword>